<comment type="catalytic activity">
    <reaction evidence="1 4">
        <text>(4aS,6R)-4a-hydroxy-L-erythro-5,6,7,8-tetrahydrobiopterin = (6R)-L-erythro-6,7-dihydrobiopterin + H2O</text>
        <dbReference type="Rhea" id="RHEA:11920"/>
        <dbReference type="ChEBI" id="CHEBI:15377"/>
        <dbReference type="ChEBI" id="CHEBI:15642"/>
        <dbReference type="ChEBI" id="CHEBI:43120"/>
        <dbReference type="EC" id="4.2.1.96"/>
    </reaction>
</comment>
<dbReference type="InterPro" id="IPR036428">
    <property type="entry name" value="PCD_sf"/>
</dbReference>
<protein>
    <recommendedName>
        <fullName evidence="4">Putative pterin-4-alpha-carbinolamine dehydratase</fullName>
        <shortName evidence="4">PHS</shortName>
        <ecNumber evidence="4">4.2.1.96</ecNumber>
    </recommendedName>
    <alternativeName>
        <fullName evidence="4">4-alpha-hydroxy-tetrahydropterin dehydratase</fullName>
    </alternativeName>
    <alternativeName>
        <fullName evidence="4">Pterin carbinolamine dehydratase</fullName>
        <shortName evidence="4">PCD</shortName>
    </alternativeName>
</protein>
<accession>A0A4R2P9L1</accession>
<evidence type="ECO:0000256" key="1">
    <source>
        <dbReference type="ARBA" id="ARBA00001554"/>
    </source>
</evidence>
<proteinExistence type="inferred from homology"/>
<evidence type="ECO:0000256" key="3">
    <source>
        <dbReference type="ARBA" id="ARBA00023239"/>
    </source>
</evidence>
<dbReference type="AlphaFoldDB" id="A0A4R2P9L1"/>
<dbReference type="EC" id="4.2.1.96" evidence="4"/>
<dbReference type="HAMAP" id="MF_00434">
    <property type="entry name" value="Pterin_4_alpha"/>
    <property type="match status" value="1"/>
</dbReference>
<organism evidence="5 6">
    <name type="scientific">Rhodothalassium salexigens DSM 2132</name>
    <dbReference type="NCBI Taxonomy" id="1188247"/>
    <lineage>
        <taxon>Bacteria</taxon>
        <taxon>Pseudomonadati</taxon>
        <taxon>Pseudomonadota</taxon>
        <taxon>Alphaproteobacteria</taxon>
        <taxon>Rhodothalassiales</taxon>
        <taxon>Rhodothalassiaceae</taxon>
        <taxon>Rhodothalassium</taxon>
    </lineage>
</organism>
<dbReference type="GO" id="GO:0006729">
    <property type="term" value="P:tetrahydrobiopterin biosynthetic process"/>
    <property type="evidence" value="ECO:0007669"/>
    <property type="project" value="InterPro"/>
</dbReference>
<evidence type="ECO:0000256" key="4">
    <source>
        <dbReference type="HAMAP-Rule" id="MF_00434"/>
    </source>
</evidence>
<dbReference type="InterPro" id="IPR001533">
    <property type="entry name" value="Pterin_deHydtase"/>
</dbReference>
<comment type="caution">
    <text evidence="5">The sequence shown here is derived from an EMBL/GenBank/DDBJ whole genome shotgun (WGS) entry which is preliminary data.</text>
</comment>
<dbReference type="OrthoDB" id="9794987at2"/>
<dbReference type="EMBL" id="SLXO01000013">
    <property type="protein sequence ID" value="TCP30761.1"/>
    <property type="molecule type" value="Genomic_DNA"/>
</dbReference>
<gene>
    <name evidence="5" type="ORF">EV659_11314</name>
</gene>
<evidence type="ECO:0000313" key="5">
    <source>
        <dbReference type="EMBL" id="TCP30761.1"/>
    </source>
</evidence>
<dbReference type="Proteomes" id="UP000295399">
    <property type="component" value="Unassembled WGS sequence"/>
</dbReference>
<reference evidence="5 6" key="1">
    <citation type="submission" date="2019-03" db="EMBL/GenBank/DDBJ databases">
        <title>Genomic Encyclopedia of Type Strains, Phase IV (KMG-IV): sequencing the most valuable type-strain genomes for metagenomic binning, comparative biology and taxonomic classification.</title>
        <authorList>
            <person name="Goeker M."/>
        </authorList>
    </citation>
    <scope>NUCLEOTIDE SEQUENCE [LARGE SCALE GENOMIC DNA]</scope>
    <source>
        <strain evidence="5 6">DSM 2132</strain>
    </source>
</reference>
<dbReference type="PANTHER" id="PTHR12599">
    <property type="entry name" value="PTERIN-4-ALPHA-CARBINOLAMINE DEHYDRATASE"/>
    <property type="match status" value="1"/>
</dbReference>
<dbReference type="SUPFAM" id="SSF55248">
    <property type="entry name" value="PCD-like"/>
    <property type="match status" value="1"/>
</dbReference>
<evidence type="ECO:0000256" key="2">
    <source>
        <dbReference type="ARBA" id="ARBA00006472"/>
    </source>
</evidence>
<keyword evidence="6" id="KW-1185">Reference proteome</keyword>
<keyword evidence="3 4" id="KW-0456">Lyase</keyword>
<comment type="similarity">
    <text evidence="2 4">Belongs to the pterin-4-alpha-carbinolamine dehydratase family.</text>
</comment>
<evidence type="ECO:0000313" key="6">
    <source>
        <dbReference type="Proteomes" id="UP000295399"/>
    </source>
</evidence>
<dbReference type="Gene3D" id="3.30.1360.20">
    <property type="entry name" value="Transcriptional coactivator/pterin dehydratase"/>
    <property type="match status" value="1"/>
</dbReference>
<dbReference type="PANTHER" id="PTHR12599:SF0">
    <property type="entry name" value="PTERIN-4-ALPHA-CARBINOLAMINE DEHYDRATASE"/>
    <property type="match status" value="1"/>
</dbReference>
<dbReference type="InParanoid" id="A0A4R2P9L1"/>
<dbReference type="NCBIfam" id="NF002018">
    <property type="entry name" value="PRK00823.1-3"/>
    <property type="match status" value="1"/>
</dbReference>
<dbReference type="CDD" id="cd00914">
    <property type="entry name" value="PCD_DCoH_subfamily_b"/>
    <property type="match status" value="1"/>
</dbReference>
<dbReference type="GO" id="GO:0008124">
    <property type="term" value="F:4-alpha-hydroxytetrahydrobiopterin dehydratase activity"/>
    <property type="evidence" value="ECO:0007669"/>
    <property type="project" value="UniProtKB-UniRule"/>
</dbReference>
<dbReference type="RefSeq" id="WP_132709395.1">
    <property type="nucleotide sequence ID" value="NZ_JACIGF010000013.1"/>
</dbReference>
<dbReference type="Pfam" id="PF01329">
    <property type="entry name" value="Pterin_4a"/>
    <property type="match status" value="1"/>
</dbReference>
<name>A0A4R2P9L1_RHOSA</name>
<sequence>MGKTDIDRKTVLDGAALDEALAGLDGWAQLEGRAAIAKTFKFKDFSQAFAFMTRAALRAETLDHHPEWFNVYNKVDVTLATHDAGGVTALDTTMAADMNRFAG</sequence>